<dbReference type="PRINTS" id="PR00368">
    <property type="entry name" value="FADPNR"/>
</dbReference>
<keyword evidence="2" id="KW-0560">Oxidoreductase</keyword>
<evidence type="ECO:0000259" key="3">
    <source>
        <dbReference type="Pfam" id="PF07992"/>
    </source>
</evidence>
<dbReference type="OrthoDB" id="9806179at2"/>
<dbReference type="InterPro" id="IPR036188">
    <property type="entry name" value="FAD/NAD-bd_sf"/>
</dbReference>
<accession>A0A344TQ41</accession>
<gene>
    <name evidence="4" type="ORF">DR864_25020</name>
</gene>
<dbReference type="InterPro" id="IPR050097">
    <property type="entry name" value="Ferredoxin-NADP_redctase_2"/>
</dbReference>
<dbReference type="RefSeq" id="WP_114069524.1">
    <property type="nucleotide sequence ID" value="NZ_CP030850.1"/>
</dbReference>
<dbReference type="Proteomes" id="UP000251993">
    <property type="component" value="Chromosome"/>
</dbReference>
<keyword evidence="1" id="KW-0285">Flavoprotein</keyword>
<organism evidence="4 5">
    <name type="scientific">Runella rosea</name>
    <dbReference type="NCBI Taxonomy" id="2259595"/>
    <lineage>
        <taxon>Bacteria</taxon>
        <taxon>Pseudomonadati</taxon>
        <taxon>Bacteroidota</taxon>
        <taxon>Cytophagia</taxon>
        <taxon>Cytophagales</taxon>
        <taxon>Spirosomataceae</taxon>
        <taxon>Runella</taxon>
    </lineage>
</organism>
<dbReference type="PRINTS" id="PR00469">
    <property type="entry name" value="PNDRDTASEII"/>
</dbReference>
<dbReference type="Pfam" id="PF07992">
    <property type="entry name" value="Pyr_redox_2"/>
    <property type="match status" value="1"/>
</dbReference>
<keyword evidence="5" id="KW-1185">Reference proteome</keyword>
<dbReference type="GO" id="GO:0016491">
    <property type="term" value="F:oxidoreductase activity"/>
    <property type="evidence" value="ECO:0007669"/>
    <property type="project" value="UniProtKB-KW"/>
</dbReference>
<dbReference type="KEGG" id="run:DR864_25020"/>
<evidence type="ECO:0000313" key="5">
    <source>
        <dbReference type="Proteomes" id="UP000251993"/>
    </source>
</evidence>
<dbReference type="Gene3D" id="3.50.50.60">
    <property type="entry name" value="FAD/NAD(P)-binding domain"/>
    <property type="match status" value="2"/>
</dbReference>
<name>A0A344TQ41_9BACT</name>
<proteinExistence type="predicted"/>
<dbReference type="PANTHER" id="PTHR48105">
    <property type="entry name" value="THIOREDOXIN REDUCTASE 1-RELATED-RELATED"/>
    <property type="match status" value="1"/>
</dbReference>
<dbReference type="InterPro" id="IPR023753">
    <property type="entry name" value="FAD/NAD-binding_dom"/>
</dbReference>
<reference evidence="4 5" key="1">
    <citation type="submission" date="2018-07" db="EMBL/GenBank/DDBJ databases">
        <title>Genome sequencing of Runella.</title>
        <authorList>
            <person name="Baek M.-G."/>
            <person name="Yi H."/>
        </authorList>
    </citation>
    <scope>NUCLEOTIDE SEQUENCE [LARGE SCALE GENOMIC DNA]</scope>
    <source>
        <strain evidence="4 5">HYN0085</strain>
    </source>
</reference>
<dbReference type="EMBL" id="CP030850">
    <property type="protein sequence ID" value="AXE20762.1"/>
    <property type="molecule type" value="Genomic_DNA"/>
</dbReference>
<dbReference type="AlphaFoldDB" id="A0A344TQ41"/>
<evidence type="ECO:0000256" key="2">
    <source>
        <dbReference type="ARBA" id="ARBA00023002"/>
    </source>
</evidence>
<protein>
    <submittedName>
        <fullName evidence="4">NAD(P)/FAD-dependent oxidoreductase</fullName>
    </submittedName>
</protein>
<evidence type="ECO:0000313" key="4">
    <source>
        <dbReference type="EMBL" id="AXE20762.1"/>
    </source>
</evidence>
<sequence>MIETNHFDVIVIGGSYAGLSASMALGRSLRSVLIIDSGKPCNRTAPHSHNFITQDGEPPASIAQKAKAQVLVYPTIQFVADTVQSAQKEKNLFRIKTEANVEFTAKKLLFTTGIRDLVPDLPGFADCWGISVIHCPYCHGYEVHGNALGILGNGEVGFEFAKLISQWTPHLTLFTNGPSTLNAEQTKRLQQHHISIIEDELDHLEHTDGKLEQVIFKNGSKLEVSAIFARVPFQQHCAIPQELGCELTENGYLKIDHFNQTTVAGVYAAGDNTSPMRAVSEATAAGTKAGASINKELIQKSF</sequence>
<feature type="domain" description="FAD/NAD(P)-binding" evidence="3">
    <location>
        <begin position="7"/>
        <end position="285"/>
    </location>
</feature>
<evidence type="ECO:0000256" key="1">
    <source>
        <dbReference type="ARBA" id="ARBA00022630"/>
    </source>
</evidence>
<dbReference type="SUPFAM" id="SSF51905">
    <property type="entry name" value="FAD/NAD(P)-binding domain"/>
    <property type="match status" value="1"/>
</dbReference>